<dbReference type="Proteomes" id="UP001303046">
    <property type="component" value="Unassembled WGS sequence"/>
</dbReference>
<evidence type="ECO:0000313" key="3">
    <source>
        <dbReference type="Proteomes" id="UP001303046"/>
    </source>
</evidence>
<evidence type="ECO:0000313" key="2">
    <source>
        <dbReference type="EMBL" id="KAK6749383.1"/>
    </source>
</evidence>
<proteinExistence type="predicted"/>
<dbReference type="InterPro" id="IPR000477">
    <property type="entry name" value="RT_dom"/>
</dbReference>
<dbReference type="PROSITE" id="PS50878">
    <property type="entry name" value="RT_POL"/>
    <property type="match status" value="1"/>
</dbReference>
<dbReference type="PANTHER" id="PTHR19446">
    <property type="entry name" value="REVERSE TRANSCRIPTASES"/>
    <property type="match status" value="1"/>
</dbReference>
<accession>A0ABR1DFX0</accession>
<dbReference type="InterPro" id="IPR043502">
    <property type="entry name" value="DNA/RNA_pol_sf"/>
</dbReference>
<protein>
    <recommendedName>
        <fullName evidence="1">Reverse transcriptase domain-containing protein</fullName>
    </recommendedName>
</protein>
<sequence>MMQAKKIKYDVIGLTETRRRHPLNAVYETGEELFLGTCDSRGVGGVGVLVNMSTAKNIDSFEKLTTRSGRLWMRRCGPTPALIIFVGYAPTSSYQEEKVEAFYMGLEKFCQEDHAFYKIIISKLKFCLTDVAVVPKFYTGSDHRLLRGRFPFTRREEKAAKFRERNPRTIINWDLFATLAGFWEDSAMDNIDEEYDRLVEHLHDCTKKAESFKTIKRRLSLETLELICQRGAARAAGSQELTSELARVCKQVIKEDLKERRVKVLAEAAETGKSIRYARRDFASCKTRMTALRNTKGTTTALRRGMEKIIYDFYSDLFDSHRFSEIGYAIMSVRNRTAPSPDRIRPEHLKNLPPVLFTRYLSECKVPKQWKSSKTVLLYKKGDPHDIGNYRPICLLSVMYKLFTRVILNRIEKVLDEGQPCEQAGFREGFSTIDNIHTASKLIEVSREYKMPLCLTFMDLKKAFDS</sequence>
<organism evidence="2 3">
    <name type="scientific">Necator americanus</name>
    <name type="common">Human hookworm</name>
    <dbReference type="NCBI Taxonomy" id="51031"/>
    <lineage>
        <taxon>Eukaryota</taxon>
        <taxon>Metazoa</taxon>
        <taxon>Ecdysozoa</taxon>
        <taxon>Nematoda</taxon>
        <taxon>Chromadorea</taxon>
        <taxon>Rhabditida</taxon>
        <taxon>Rhabditina</taxon>
        <taxon>Rhabditomorpha</taxon>
        <taxon>Strongyloidea</taxon>
        <taxon>Ancylostomatidae</taxon>
        <taxon>Bunostominae</taxon>
        <taxon>Necator</taxon>
    </lineage>
</organism>
<evidence type="ECO:0000259" key="1">
    <source>
        <dbReference type="PROSITE" id="PS50878"/>
    </source>
</evidence>
<feature type="domain" description="Reverse transcriptase" evidence="1">
    <location>
        <begin position="359"/>
        <end position="466"/>
    </location>
</feature>
<keyword evidence="3" id="KW-1185">Reference proteome</keyword>
<dbReference type="CDD" id="cd01650">
    <property type="entry name" value="RT_nLTR_like"/>
    <property type="match status" value="1"/>
</dbReference>
<dbReference type="Pfam" id="PF00078">
    <property type="entry name" value="RVT_1"/>
    <property type="match status" value="1"/>
</dbReference>
<name>A0ABR1DFX0_NECAM</name>
<dbReference type="EMBL" id="JAVFWL010000004">
    <property type="protein sequence ID" value="KAK6749383.1"/>
    <property type="molecule type" value="Genomic_DNA"/>
</dbReference>
<dbReference type="SUPFAM" id="SSF56672">
    <property type="entry name" value="DNA/RNA polymerases"/>
    <property type="match status" value="1"/>
</dbReference>
<comment type="caution">
    <text evidence="2">The sequence shown here is derived from an EMBL/GenBank/DDBJ whole genome shotgun (WGS) entry which is preliminary data.</text>
</comment>
<gene>
    <name evidence="2" type="primary">Necator_chrIV.g15080</name>
    <name evidence="2" type="ORF">RB195_001785</name>
</gene>
<reference evidence="2 3" key="1">
    <citation type="submission" date="2023-08" db="EMBL/GenBank/DDBJ databases">
        <title>A Necator americanus chromosomal reference genome.</title>
        <authorList>
            <person name="Ilik V."/>
            <person name="Petrzelkova K.J."/>
            <person name="Pardy F."/>
            <person name="Fuh T."/>
            <person name="Niatou-Singa F.S."/>
            <person name="Gouil Q."/>
            <person name="Baker L."/>
            <person name="Ritchie M.E."/>
            <person name="Jex A.R."/>
            <person name="Gazzola D."/>
            <person name="Li H."/>
            <person name="Toshio Fujiwara R."/>
            <person name="Zhan B."/>
            <person name="Aroian R.V."/>
            <person name="Pafco B."/>
            <person name="Schwarz E.M."/>
        </authorList>
    </citation>
    <scope>NUCLEOTIDE SEQUENCE [LARGE SCALE GENOMIC DNA]</scope>
    <source>
        <strain evidence="2 3">Aroian</strain>
        <tissue evidence="2">Whole animal</tissue>
    </source>
</reference>